<keyword evidence="3 5" id="KW-0808">Transferase</keyword>
<dbReference type="GO" id="GO:0016757">
    <property type="term" value="F:glycosyltransferase activity"/>
    <property type="evidence" value="ECO:0007669"/>
    <property type="project" value="UniProtKB-KW"/>
</dbReference>
<dbReference type="SUPFAM" id="SSF53448">
    <property type="entry name" value="Nucleotide-diphospho-sugar transferases"/>
    <property type="match status" value="1"/>
</dbReference>
<dbReference type="CDD" id="cd00761">
    <property type="entry name" value="Glyco_tranf_GTA_type"/>
    <property type="match status" value="1"/>
</dbReference>
<accession>A0ABD5PSK0</accession>
<name>A0ABD5PSK0_9EURY</name>
<evidence type="ECO:0000259" key="4">
    <source>
        <dbReference type="Pfam" id="PF00535"/>
    </source>
</evidence>
<dbReference type="EC" id="2.4.-.-" evidence="5"/>
<dbReference type="InterPro" id="IPR001173">
    <property type="entry name" value="Glyco_trans_2-like"/>
</dbReference>
<evidence type="ECO:0000256" key="2">
    <source>
        <dbReference type="ARBA" id="ARBA00022676"/>
    </source>
</evidence>
<keyword evidence="2 5" id="KW-0328">Glycosyltransferase</keyword>
<dbReference type="Pfam" id="PF00535">
    <property type="entry name" value="Glycos_transf_2"/>
    <property type="match status" value="1"/>
</dbReference>
<proteinExistence type="inferred from homology"/>
<organism evidence="5 6">
    <name type="scientific">Halosolutus amylolyticus</name>
    <dbReference type="NCBI Taxonomy" id="2932267"/>
    <lineage>
        <taxon>Archaea</taxon>
        <taxon>Methanobacteriati</taxon>
        <taxon>Methanobacteriota</taxon>
        <taxon>Stenosarchaea group</taxon>
        <taxon>Halobacteria</taxon>
        <taxon>Halobacteriales</taxon>
        <taxon>Natrialbaceae</taxon>
        <taxon>Halosolutus</taxon>
    </lineage>
</organism>
<dbReference type="EMBL" id="JBHSFA010000007">
    <property type="protein sequence ID" value="MFC4543275.1"/>
    <property type="molecule type" value="Genomic_DNA"/>
</dbReference>
<sequence>MNVERPITHDDPDITIVIPTLPVNSHDQVVDDLHNQTHDAVEVIVVNDPEKDICEARNAGIEAASAPIVALTDDDCRPPAVWVERIVAAFEANPQLVCLEGSVRGGRTYDGKRKYVGCNLAFNRKEALAVGGFDSDYAGWRDDTEFGWRMERDAEGHCMFLANVEMIHPNKPRARIDKGNENRLQAGYPGKYNKIILPNTLLGRFNDWLWRWGFWDAVDRIRT</sequence>
<reference evidence="5 6" key="1">
    <citation type="journal article" date="2019" name="Int. J. Syst. Evol. Microbiol.">
        <title>The Global Catalogue of Microorganisms (GCM) 10K type strain sequencing project: providing services to taxonomists for standard genome sequencing and annotation.</title>
        <authorList>
            <consortium name="The Broad Institute Genomics Platform"/>
            <consortium name="The Broad Institute Genome Sequencing Center for Infectious Disease"/>
            <person name="Wu L."/>
            <person name="Ma J."/>
        </authorList>
    </citation>
    <scope>NUCLEOTIDE SEQUENCE [LARGE SCALE GENOMIC DNA]</scope>
    <source>
        <strain evidence="5 6">WLHS5</strain>
    </source>
</reference>
<dbReference type="RefSeq" id="WP_250140047.1">
    <property type="nucleotide sequence ID" value="NZ_JALIQP010000002.1"/>
</dbReference>
<feature type="domain" description="Glycosyltransferase 2-like" evidence="4">
    <location>
        <begin position="54"/>
        <end position="115"/>
    </location>
</feature>
<keyword evidence="6" id="KW-1185">Reference proteome</keyword>
<evidence type="ECO:0000256" key="3">
    <source>
        <dbReference type="ARBA" id="ARBA00022679"/>
    </source>
</evidence>
<dbReference type="Gene3D" id="3.90.550.10">
    <property type="entry name" value="Spore Coat Polysaccharide Biosynthesis Protein SpsA, Chain A"/>
    <property type="match status" value="1"/>
</dbReference>
<evidence type="ECO:0000313" key="6">
    <source>
        <dbReference type="Proteomes" id="UP001595898"/>
    </source>
</evidence>
<dbReference type="InterPro" id="IPR029044">
    <property type="entry name" value="Nucleotide-diphossugar_trans"/>
</dbReference>
<dbReference type="PANTHER" id="PTHR43179">
    <property type="entry name" value="RHAMNOSYLTRANSFERASE WBBL"/>
    <property type="match status" value="1"/>
</dbReference>
<dbReference type="PANTHER" id="PTHR43179:SF12">
    <property type="entry name" value="GALACTOFURANOSYLTRANSFERASE GLFT2"/>
    <property type="match status" value="1"/>
</dbReference>
<evidence type="ECO:0000313" key="5">
    <source>
        <dbReference type="EMBL" id="MFC4543275.1"/>
    </source>
</evidence>
<comment type="similarity">
    <text evidence="1">Belongs to the glycosyltransferase 2 family.</text>
</comment>
<dbReference type="AlphaFoldDB" id="A0ABD5PSK0"/>
<evidence type="ECO:0000256" key="1">
    <source>
        <dbReference type="ARBA" id="ARBA00006739"/>
    </source>
</evidence>
<dbReference type="Proteomes" id="UP001595898">
    <property type="component" value="Unassembled WGS sequence"/>
</dbReference>
<gene>
    <name evidence="5" type="ORF">ACFO5R_15195</name>
</gene>
<comment type="caution">
    <text evidence="5">The sequence shown here is derived from an EMBL/GenBank/DDBJ whole genome shotgun (WGS) entry which is preliminary data.</text>
</comment>
<protein>
    <submittedName>
        <fullName evidence="5">Glycosyltransferase family 2 protein</fullName>
        <ecNumber evidence="5">2.4.-.-</ecNumber>
    </submittedName>
</protein>